<dbReference type="EMBL" id="LAZR01024083">
    <property type="protein sequence ID" value="KKL76325.1"/>
    <property type="molecule type" value="Genomic_DNA"/>
</dbReference>
<comment type="caution">
    <text evidence="1">The sequence shown here is derived from an EMBL/GenBank/DDBJ whole genome shotgun (WGS) entry which is preliminary data.</text>
</comment>
<accession>A0A0F9H3W5</accession>
<evidence type="ECO:0000313" key="2">
    <source>
        <dbReference type="EMBL" id="KKM06185.1"/>
    </source>
</evidence>
<gene>
    <name evidence="2" type="ORF">LCGC14_1746460</name>
    <name evidence="1" type="ORF">LCGC14_2046060</name>
</gene>
<sequence length="80" mass="9459">MEKWKSIICDSDKCISEMFIPENMRAADNSLNDMALQKYKIYPDVDTEELTQFTCRRCGKVTAWGPTQRSIHKQLHERYN</sequence>
<proteinExistence type="predicted"/>
<dbReference type="AlphaFoldDB" id="A0A0F9H3W5"/>
<dbReference type="EMBL" id="LAZR01016053">
    <property type="protein sequence ID" value="KKM06185.1"/>
    <property type="molecule type" value="Genomic_DNA"/>
</dbReference>
<organism evidence="1">
    <name type="scientific">marine sediment metagenome</name>
    <dbReference type="NCBI Taxonomy" id="412755"/>
    <lineage>
        <taxon>unclassified sequences</taxon>
        <taxon>metagenomes</taxon>
        <taxon>ecological metagenomes</taxon>
    </lineage>
</organism>
<evidence type="ECO:0000313" key="1">
    <source>
        <dbReference type="EMBL" id="KKL76325.1"/>
    </source>
</evidence>
<reference evidence="1" key="1">
    <citation type="journal article" date="2015" name="Nature">
        <title>Complex archaea that bridge the gap between prokaryotes and eukaryotes.</title>
        <authorList>
            <person name="Spang A."/>
            <person name="Saw J.H."/>
            <person name="Jorgensen S.L."/>
            <person name="Zaremba-Niedzwiedzka K."/>
            <person name="Martijn J."/>
            <person name="Lind A.E."/>
            <person name="van Eijk R."/>
            <person name="Schleper C."/>
            <person name="Guy L."/>
            <person name="Ettema T.J."/>
        </authorList>
    </citation>
    <scope>NUCLEOTIDE SEQUENCE</scope>
</reference>
<protein>
    <submittedName>
        <fullName evidence="1">Uncharacterized protein</fullName>
    </submittedName>
</protein>
<name>A0A0F9H3W5_9ZZZZ</name>